<dbReference type="Proteomes" id="UP001174136">
    <property type="component" value="Unassembled WGS sequence"/>
</dbReference>
<protein>
    <recommendedName>
        <fullName evidence="3">HAT C-terminal dimerisation domain-containing protein</fullName>
    </recommendedName>
</protein>
<dbReference type="EMBL" id="JAOPHQ010004263">
    <property type="protein sequence ID" value="KAK0140305.1"/>
    <property type="molecule type" value="Genomic_DNA"/>
</dbReference>
<proteinExistence type="predicted"/>
<evidence type="ECO:0000313" key="1">
    <source>
        <dbReference type="EMBL" id="KAK0140305.1"/>
    </source>
</evidence>
<accession>A0AA47MHN1</accession>
<comment type="caution">
    <text evidence="1">The sequence shown here is derived from an EMBL/GenBank/DDBJ whole genome shotgun (WGS) entry which is preliminary data.</text>
</comment>
<evidence type="ECO:0000313" key="2">
    <source>
        <dbReference type="Proteomes" id="UP001174136"/>
    </source>
</evidence>
<sequence length="115" mass="13288">MPNSRRFDGKAVDYNYAEFFKVLDNVDVQFADRFDQESFMVLQKLESVLLTGQVDDTQGTVSRASSCEAERSFSALRRLKTWLRANMTQDRLNGVVVCHVHRDKVDQLDRENITP</sequence>
<gene>
    <name evidence="1" type="ORF">N1851_022780</name>
</gene>
<name>A0AA47MHN1_MERPO</name>
<reference evidence="1" key="1">
    <citation type="journal article" date="2023" name="Front. Mar. Sci.">
        <title>A new Merluccius polli reference genome to investigate the effects of global change in West African waters.</title>
        <authorList>
            <person name="Mateo J.L."/>
            <person name="Blanco-Fernandez C."/>
            <person name="Garcia-Vazquez E."/>
            <person name="Machado-Schiaffino G."/>
        </authorList>
    </citation>
    <scope>NUCLEOTIDE SEQUENCE</scope>
    <source>
        <strain evidence="1">C29</strain>
        <tissue evidence="1">Fin</tissue>
    </source>
</reference>
<evidence type="ECO:0008006" key="3">
    <source>
        <dbReference type="Google" id="ProtNLM"/>
    </source>
</evidence>
<keyword evidence="2" id="KW-1185">Reference proteome</keyword>
<organism evidence="1 2">
    <name type="scientific">Merluccius polli</name>
    <name type="common">Benguela hake</name>
    <name type="synonym">Merluccius cadenati</name>
    <dbReference type="NCBI Taxonomy" id="89951"/>
    <lineage>
        <taxon>Eukaryota</taxon>
        <taxon>Metazoa</taxon>
        <taxon>Chordata</taxon>
        <taxon>Craniata</taxon>
        <taxon>Vertebrata</taxon>
        <taxon>Euteleostomi</taxon>
        <taxon>Actinopterygii</taxon>
        <taxon>Neopterygii</taxon>
        <taxon>Teleostei</taxon>
        <taxon>Neoteleostei</taxon>
        <taxon>Acanthomorphata</taxon>
        <taxon>Zeiogadaria</taxon>
        <taxon>Gadariae</taxon>
        <taxon>Gadiformes</taxon>
        <taxon>Gadoidei</taxon>
        <taxon>Merlucciidae</taxon>
        <taxon>Merluccius</taxon>
    </lineage>
</organism>
<dbReference type="AlphaFoldDB" id="A0AA47MHN1"/>